<dbReference type="SUPFAM" id="SSF103473">
    <property type="entry name" value="MFS general substrate transporter"/>
    <property type="match status" value="1"/>
</dbReference>
<dbReference type="PANTHER" id="PTHR23507:SF31">
    <property type="entry name" value="TRANSPORTER, PUTATIVE (AFU_ORTHOLOGUE AFUA_2G14230)-RELATED"/>
    <property type="match status" value="1"/>
</dbReference>
<dbReference type="Gene3D" id="1.20.1250.20">
    <property type="entry name" value="MFS general substrate transporter like domains"/>
    <property type="match status" value="1"/>
</dbReference>
<evidence type="ECO:0000313" key="7">
    <source>
        <dbReference type="EMBL" id="KAJ5701002.1"/>
    </source>
</evidence>
<dbReference type="Proteomes" id="UP001215712">
    <property type="component" value="Unassembled WGS sequence"/>
</dbReference>
<dbReference type="InterPro" id="IPR036259">
    <property type="entry name" value="MFS_trans_sf"/>
</dbReference>
<feature type="transmembrane region" description="Helical" evidence="6">
    <location>
        <begin position="181"/>
        <end position="201"/>
    </location>
</feature>
<feature type="transmembrane region" description="Helical" evidence="6">
    <location>
        <begin position="148"/>
        <end position="169"/>
    </location>
</feature>
<dbReference type="AlphaFoldDB" id="A0AAD6HA56"/>
<dbReference type="GO" id="GO:0016020">
    <property type="term" value="C:membrane"/>
    <property type="evidence" value="ECO:0007669"/>
    <property type="project" value="UniProtKB-SubCell"/>
</dbReference>
<evidence type="ECO:0000256" key="4">
    <source>
        <dbReference type="ARBA" id="ARBA00023136"/>
    </source>
</evidence>
<evidence type="ECO:0000313" key="8">
    <source>
        <dbReference type="Proteomes" id="UP001215712"/>
    </source>
</evidence>
<organism evidence="7 8">
    <name type="scientific">Penicillium malachiteum</name>
    <dbReference type="NCBI Taxonomy" id="1324776"/>
    <lineage>
        <taxon>Eukaryota</taxon>
        <taxon>Fungi</taxon>
        <taxon>Dikarya</taxon>
        <taxon>Ascomycota</taxon>
        <taxon>Pezizomycotina</taxon>
        <taxon>Eurotiomycetes</taxon>
        <taxon>Eurotiomycetidae</taxon>
        <taxon>Eurotiales</taxon>
        <taxon>Aspergillaceae</taxon>
        <taxon>Penicillium</taxon>
    </lineage>
</organism>
<accession>A0AAD6HA56</accession>
<gene>
    <name evidence="7" type="ORF">N7493_012048</name>
</gene>
<evidence type="ECO:0000256" key="6">
    <source>
        <dbReference type="SAM" id="Phobius"/>
    </source>
</evidence>
<proteinExistence type="predicted"/>
<reference evidence="7" key="2">
    <citation type="submission" date="2023-01" db="EMBL/GenBank/DDBJ databases">
        <authorList>
            <person name="Petersen C."/>
        </authorList>
    </citation>
    <scope>NUCLEOTIDE SEQUENCE</scope>
    <source>
        <strain evidence="7">IBT 17514</strain>
    </source>
</reference>
<name>A0AAD6HA56_9EURO</name>
<protein>
    <recommendedName>
        <fullName evidence="9">Major facilitator superfamily (MFS) profile domain-containing protein</fullName>
    </recommendedName>
</protein>
<dbReference type="EMBL" id="JAQJAN010000024">
    <property type="protein sequence ID" value="KAJ5701002.1"/>
    <property type="molecule type" value="Genomic_DNA"/>
</dbReference>
<keyword evidence="2 6" id="KW-0812">Transmembrane</keyword>
<comment type="caution">
    <text evidence="7">The sequence shown here is derived from an EMBL/GenBank/DDBJ whole genome shotgun (WGS) entry which is preliminary data.</text>
</comment>
<keyword evidence="8" id="KW-1185">Reference proteome</keyword>
<dbReference type="PANTHER" id="PTHR23507">
    <property type="entry name" value="ZGC:174356"/>
    <property type="match status" value="1"/>
</dbReference>
<comment type="subcellular location">
    <subcellularLocation>
        <location evidence="1">Membrane</location>
        <topology evidence="1">Multi-pass membrane protein</topology>
    </subcellularLocation>
</comment>
<keyword evidence="3 6" id="KW-1133">Transmembrane helix</keyword>
<evidence type="ECO:0000256" key="5">
    <source>
        <dbReference type="SAM" id="MobiDB-lite"/>
    </source>
</evidence>
<dbReference type="GO" id="GO:0022857">
    <property type="term" value="F:transmembrane transporter activity"/>
    <property type="evidence" value="ECO:0007669"/>
    <property type="project" value="TreeGrafter"/>
</dbReference>
<sequence length="214" mass="23497">MAPDLELNREDREDAPFLTPEPNSHLPASTPGPVLHNEPKPNTQGTAGNYASVQKISFRLKLILFSMILAVEIGFSFLEGPQVRIFESIACRQYYSVVDPSQIGANGQVPEEMCKGAEVQAELAAVKGALMAIPYGLLADRRGRKSTLLIGLPGFFLNSMITVAVMWFSEAIPLRAVWLSSLAWLIGGGPVVTFAIIWTMMSDVTTEDERYFHP</sequence>
<feature type="region of interest" description="Disordered" evidence="5">
    <location>
        <begin position="1"/>
        <end position="46"/>
    </location>
</feature>
<evidence type="ECO:0000256" key="2">
    <source>
        <dbReference type="ARBA" id="ARBA00022692"/>
    </source>
</evidence>
<feature type="compositionally biased region" description="Basic and acidic residues" evidence="5">
    <location>
        <begin position="1"/>
        <end position="15"/>
    </location>
</feature>
<keyword evidence="4 6" id="KW-0472">Membrane</keyword>
<reference evidence="7" key="1">
    <citation type="journal article" date="2023" name="IMA Fungus">
        <title>Comparative genomic study of the Penicillium genus elucidates a diverse pangenome and 15 lateral gene transfer events.</title>
        <authorList>
            <person name="Petersen C."/>
            <person name="Sorensen T."/>
            <person name="Nielsen M.R."/>
            <person name="Sondergaard T.E."/>
            <person name="Sorensen J.L."/>
            <person name="Fitzpatrick D.A."/>
            <person name="Frisvad J.C."/>
            <person name="Nielsen K.L."/>
        </authorList>
    </citation>
    <scope>NUCLEOTIDE SEQUENCE</scope>
    <source>
        <strain evidence="7">IBT 17514</strain>
    </source>
</reference>
<evidence type="ECO:0000256" key="3">
    <source>
        <dbReference type="ARBA" id="ARBA00022989"/>
    </source>
</evidence>
<evidence type="ECO:0008006" key="9">
    <source>
        <dbReference type="Google" id="ProtNLM"/>
    </source>
</evidence>
<evidence type="ECO:0000256" key="1">
    <source>
        <dbReference type="ARBA" id="ARBA00004141"/>
    </source>
</evidence>